<evidence type="ECO:0008006" key="9">
    <source>
        <dbReference type="Google" id="ProtNLM"/>
    </source>
</evidence>
<evidence type="ECO:0000259" key="5">
    <source>
        <dbReference type="PROSITE" id="PS51519"/>
    </source>
</evidence>
<organism evidence="7 8">
    <name type="scientific">Cinchona calisaya</name>
    <dbReference type="NCBI Taxonomy" id="153742"/>
    <lineage>
        <taxon>Eukaryota</taxon>
        <taxon>Viridiplantae</taxon>
        <taxon>Streptophyta</taxon>
        <taxon>Embryophyta</taxon>
        <taxon>Tracheophyta</taxon>
        <taxon>Spermatophyta</taxon>
        <taxon>Magnoliopsida</taxon>
        <taxon>eudicotyledons</taxon>
        <taxon>Gunneridae</taxon>
        <taxon>Pentapetalae</taxon>
        <taxon>asterids</taxon>
        <taxon>lamiids</taxon>
        <taxon>Gentianales</taxon>
        <taxon>Rubiaceae</taxon>
        <taxon>Cinchonoideae</taxon>
        <taxon>Cinchoneae</taxon>
        <taxon>Cinchona</taxon>
    </lineage>
</organism>
<evidence type="ECO:0000313" key="7">
    <source>
        <dbReference type="EMBL" id="KAL3519554.1"/>
    </source>
</evidence>
<feature type="domain" description="RWP-RK" evidence="5">
    <location>
        <begin position="514"/>
        <end position="602"/>
    </location>
</feature>
<gene>
    <name evidence="7" type="ORF">ACH5RR_017703</name>
</gene>
<dbReference type="PROSITE" id="PS51519">
    <property type="entry name" value="RWP_RK"/>
    <property type="match status" value="1"/>
</dbReference>
<dbReference type="InterPro" id="IPR053793">
    <property type="entry name" value="PB1-like"/>
</dbReference>
<keyword evidence="3" id="KW-0804">Transcription</keyword>
<dbReference type="Gene3D" id="3.10.20.90">
    <property type="entry name" value="Phosphatidylinositol 3-kinase Catalytic Subunit, Chain A, domain 1"/>
    <property type="match status" value="1"/>
</dbReference>
<dbReference type="AlphaFoldDB" id="A0ABD2ZJC4"/>
<dbReference type="GO" id="GO:0003677">
    <property type="term" value="F:DNA binding"/>
    <property type="evidence" value="ECO:0007669"/>
    <property type="project" value="UniProtKB-KW"/>
</dbReference>
<evidence type="ECO:0000256" key="1">
    <source>
        <dbReference type="ARBA" id="ARBA00023015"/>
    </source>
</evidence>
<dbReference type="InterPro" id="IPR000270">
    <property type="entry name" value="PB1_dom"/>
</dbReference>
<dbReference type="EMBL" id="JBJUIK010000008">
    <property type="protein sequence ID" value="KAL3519554.1"/>
    <property type="molecule type" value="Genomic_DNA"/>
</dbReference>
<evidence type="ECO:0000259" key="6">
    <source>
        <dbReference type="PROSITE" id="PS51745"/>
    </source>
</evidence>
<evidence type="ECO:0000313" key="8">
    <source>
        <dbReference type="Proteomes" id="UP001630127"/>
    </source>
</evidence>
<keyword evidence="8" id="KW-1185">Reference proteome</keyword>
<keyword evidence="2" id="KW-0238">DNA-binding</keyword>
<evidence type="ECO:0000256" key="4">
    <source>
        <dbReference type="ARBA" id="ARBA00023242"/>
    </source>
</evidence>
<proteinExistence type="predicted"/>
<dbReference type="InterPro" id="IPR003035">
    <property type="entry name" value="RWP-RK_dom"/>
</dbReference>
<accession>A0ABD2ZJC4</accession>
<dbReference type="Pfam" id="PF02042">
    <property type="entry name" value="RWP-RK"/>
    <property type="match status" value="1"/>
</dbReference>
<dbReference type="PROSITE" id="PS51745">
    <property type="entry name" value="PB1"/>
    <property type="match status" value="1"/>
</dbReference>
<comment type="caution">
    <text evidence="7">The sequence shown here is derived from an EMBL/GenBank/DDBJ whole genome shotgun (WGS) entry which is preliminary data.</text>
</comment>
<evidence type="ECO:0000256" key="3">
    <source>
        <dbReference type="ARBA" id="ARBA00023163"/>
    </source>
</evidence>
<name>A0ABD2ZJC4_9GENT</name>
<dbReference type="PANTHER" id="PTHR32002">
    <property type="entry name" value="PROTEIN NLP8"/>
    <property type="match status" value="1"/>
</dbReference>
<keyword evidence="4" id="KW-0539">Nucleus</keyword>
<feature type="domain" description="PB1" evidence="6">
    <location>
        <begin position="615"/>
        <end position="699"/>
    </location>
</feature>
<dbReference type="SUPFAM" id="SSF54277">
    <property type="entry name" value="CAD &amp; PB1 domains"/>
    <property type="match status" value="1"/>
</dbReference>
<dbReference type="Proteomes" id="UP001630127">
    <property type="component" value="Unassembled WGS sequence"/>
</dbReference>
<dbReference type="PANTHER" id="PTHR32002:SF62">
    <property type="entry name" value="PROTEIN NLP6-LIKE ISOFORM X1"/>
    <property type="match status" value="1"/>
</dbReference>
<evidence type="ECO:0000256" key="2">
    <source>
        <dbReference type="ARBA" id="ARBA00023125"/>
    </source>
</evidence>
<dbReference type="InterPro" id="IPR055081">
    <property type="entry name" value="NLP1-9_GAF"/>
</dbReference>
<dbReference type="InterPro" id="IPR045012">
    <property type="entry name" value="NLP"/>
</dbReference>
<keyword evidence="1" id="KW-0805">Transcription regulation</keyword>
<reference evidence="7 8" key="1">
    <citation type="submission" date="2024-11" db="EMBL/GenBank/DDBJ databases">
        <title>A near-complete genome assembly of Cinchona calisaya.</title>
        <authorList>
            <person name="Lian D.C."/>
            <person name="Zhao X.W."/>
            <person name="Wei L."/>
        </authorList>
    </citation>
    <scope>NUCLEOTIDE SEQUENCE [LARGE SCALE GENOMIC DNA]</scope>
    <source>
        <tissue evidence="7">Nenye</tissue>
    </source>
</reference>
<sequence>MATEAQKNLWPLGFPMSDLGLCEISWYRRPPTYPSFQKNLWIFWSTYNDELRYSNSPLVACDDTFGGNDVIKQKIKTILQHSTCLYRTTYLVQFWGLVKIGDKMYLTICDQPFALYYNRKNGSKGLCEYRKFCLDYLIPLNQNGTQVVEFGPPGRVCTSGLPECVVDARHYSTKEYPQLDRLAGRVVGYWAMPVYDQQSPNQLPIGVLEILSPNQGDLYGFLLSSIKIGLSTRRGGNCLYDLLPHSDMLREINVIVEALNVVCRKHQLPVAQIWINDNSSEELAAWKLQNYCLPDFSSFIHACANCFLRKGQGVVGKAFSSQNACFCRDIRQLSITEYSSVPNARKFGFSACFAICLRRSCQNNRTYTLEFFFPVNEAIYEDPRAVLEMLMASLKQQFRRSFFHFKIASGQELGEKLFVEVLKVSSDDKLDSFEICRCDSFGEVMTPTDCSFQQVDAVNKSNNDINVVQNVIVGSPPPAPELIQQVVSITEEQPIAELGAANEAGEATSVEHRGKKGINSRKQGRVTTLEIERGITREILEQNSTRKVDDVAEFLGVSRSTFKRICRNHNIRRWPPLKARKSNQAFAQQEIVQPCVENIGKRSVSNATRLQDDSRITVKATYKDDMIKFQLPLPARKMDLEEKVARKLNLSIGSFKIKYEDEDDDWILITSDEDVDLNTSLSKLISLGRTTIKMSVHQITVT</sequence>
<dbReference type="SMART" id="SM00666">
    <property type="entry name" value="PB1"/>
    <property type="match status" value="1"/>
</dbReference>
<dbReference type="Pfam" id="PF00564">
    <property type="entry name" value="PB1"/>
    <property type="match status" value="1"/>
</dbReference>
<protein>
    <recommendedName>
        <fullName evidence="9">Protein NLP7-like</fullName>
    </recommendedName>
</protein>
<dbReference type="Pfam" id="PF22922">
    <property type="entry name" value="GAF_NLP"/>
    <property type="match status" value="1"/>
</dbReference>